<feature type="transmembrane region" description="Helical" evidence="1">
    <location>
        <begin position="39"/>
        <end position="59"/>
    </location>
</feature>
<evidence type="ECO:0000313" key="3">
    <source>
        <dbReference type="EMBL" id="SNR73780.1"/>
    </source>
</evidence>
<feature type="transmembrane region" description="Helical" evidence="1">
    <location>
        <begin position="80"/>
        <end position="96"/>
    </location>
</feature>
<feature type="transmembrane region" description="Helical" evidence="1">
    <location>
        <begin position="181"/>
        <end position="201"/>
    </location>
</feature>
<keyword evidence="1" id="KW-0472">Membrane</keyword>
<sequence>MRFSKFISIFFHPINFPIIGSLIYFLFIPKYIFKLQEYTFLAVIFLLTYIFPLVLLFLLKRVKMITSYHMVSIEERKFPTLLFISISFIIWNWLYKSTMVDLLSLLFLGYGIAFIISYILLYFKIKISLHTGAIGGLIGFLIYFSYHYKINLILFLALFFVLGGLIASSRLRLKAHTPTEVFVGFVIGIGTQLIAYQLYYII</sequence>
<dbReference type="Gene3D" id="1.20.144.10">
    <property type="entry name" value="Phosphatidic acid phosphatase type 2/haloperoxidase"/>
    <property type="match status" value="1"/>
</dbReference>
<dbReference type="OrthoDB" id="9786064at2"/>
<dbReference type="InterPro" id="IPR036938">
    <property type="entry name" value="PAP2/HPO_sf"/>
</dbReference>
<dbReference type="Proteomes" id="UP000198412">
    <property type="component" value="Unassembled WGS sequence"/>
</dbReference>
<proteinExistence type="predicted"/>
<evidence type="ECO:0000313" key="4">
    <source>
        <dbReference type="Proteomes" id="UP000198412"/>
    </source>
</evidence>
<evidence type="ECO:0000259" key="2">
    <source>
        <dbReference type="Pfam" id="PF01569"/>
    </source>
</evidence>
<dbReference type="EMBL" id="FZNX01000005">
    <property type="protein sequence ID" value="SNR73780.1"/>
    <property type="molecule type" value="Genomic_DNA"/>
</dbReference>
<accession>A0A238YRY5</accession>
<feature type="domain" description="Phosphatidic acid phosphatase type 2/haloperoxidase" evidence="2">
    <location>
        <begin position="128"/>
        <end position="199"/>
    </location>
</feature>
<keyword evidence="1" id="KW-0812">Transmembrane</keyword>
<dbReference type="SUPFAM" id="SSF48317">
    <property type="entry name" value="Acid phosphatase/Vanadium-dependent haloperoxidase"/>
    <property type="match status" value="1"/>
</dbReference>
<organism evidence="3 4">
    <name type="scientific">Lutibacter flavus</name>
    <dbReference type="NCBI Taxonomy" id="691689"/>
    <lineage>
        <taxon>Bacteria</taxon>
        <taxon>Pseudomonadati</taxon>
        <taxon>Bacteroidota</taxon>
        <taxon>Flavobacteriia</taxon>
        <taxon>Flavobacteriales</taxon>
        <taxon>Flavobacteriaceae</taxon>
        <taxon>Lutibacter</taxon>
    </lineage>
</organism>
<feature type="transmembrane region" description="Helical" evidence="1">
    <location>
        <begin position="128"/>
        <end position="146"/>
    </location>
</feature>
<name>A0A238YRY5_9FLAO</name>
<feature type="transmembrane region" description="Helical" evidence="1">
    <location>
        <begin position="152"/>
        <end position="169"/>
    </location>
</feature>
<gene>
    <name evidence="3" type="ORF">SAMN04488111_2765</name>
</gene>
<feature type="transmembrane region" description="Helical" evidence="1">
    <location>
        <begin position="102"/>
        <end position="121"/>
    </location>
</feature>
<keyword evidence="1" id="KW-1133">Transmembrane helix</keyword>
<feature type="transmembrane region" description="Helical" evidence="1">
    <location>
        <begin position="7"/>
        <end position="27"/>
    </location>
</feature>
<keyword evidence="4" id="KW-1185">Reference proteome</keyword>
<evidence type="ECO:0000256" key="1">
    <source>
        <dbReference type="SAM" id="Phobius"/>
    </source>
</evidence>
<reference evidence="4" key="1">
    <citation type="submission" date="2017-06" db="EMBL/GenBank/DDBJ databases">
        <authorList>
            <person name="Varghese N."/>
            <person name="Submissions S."/>
        </authorList>
    </citation>
    <scope>NUCLEOTIDE SEQUENCE [LARGE SCALE GENOMIC DNA]</scope>
    <source>
        <strain evidence="4">DSM 27993</strain>
    </source>
</reference>
<protein>
    <submittedName>
        <fullName evidence="3">PAP2 superfamily protein</fullName>
    </submittedName>
</protein>
<dbReference type="CDD" id="cd01610">
    <property type="entry name" value="PAP2_like"/>
    <property type="match status" value="1"/>
</dbReference>
<dbReference type="InterPro" id="IPR000326">
    <property type="entry name" value="PAP2/HPO"/>
</dbReference>
<dbReference type="Pfam" id="PF01569">
    <property type="entry name" value="PAP2"/>
    <property type="match status" value="1"/>
</dbReference>
<dbReference type="AlphaFoldDB" id="A0A238YRY5"/>